<reference evidence="2 3" key="1">
    <citation type="submission" date="2023-05" db="EMBL/GenBank/DDBJ databases">
        <title>Draft genome of Paenibacillus sp. CCS26.</title>
        <authorList>
            <person name="Akita H."/>
            <person name="Shinto Y."/>
            <person name="Kimura Z."/>
        </authorList>
    </citation>
    <scope>NUCLEOTIDE SEQUENCE [LARGE SCALE GENOMIC DNA]</scope>
    <source>
        <strain evidence="2 3">CCS26</strain>
    </source>
</reference>
<name>A0ABQ6NHG0_9BACL</name>
<evidence type="ECO:0000313" key="3">
    <source>
        <dbReference type="Proteomes" id="UP001285921"/>
    </source>
</evidence>
<dbReference type="EMBL" id="BTCL01000003">
    <property type="protein sequence ID" value="GMK44184.1"/>
    <property type="molecule type" value="Genomic_DNA"/>
</dbReference>
<organism evidence="2 3">
    <name type="scientific">Paenibacillus glycanilyticus</name>
    <dbReference type="NCBI Taxonomy" id="126569"/>
    <lineage>
        <taxon>Bacteria</taxon>
        <taxon>Bacillati</taxon>
        <taxon>Bacillota</taxon>
        <taxon>Bacilli</taxon>
        <taxon>Bacillales</taxon>
        <taxon>Paenibacillaceae</taxon>
        <taxon>Paenibacillus</taxon>
    </lineage>
</organism>
<evidence type="ECO:0000313" key="2">
    <source>
        <dbReference type="EMBL" id="GMK44184.1"/>
    </source>
</evidence>
<accession>A0ABQ6NHG0</accession>
<evidence type="ECO:0000256" key="1">
    <source>
        <dbReference type="SAM" id="SignalP"/>
    </source>
</evidence>
<feature type="chain" id="PRO_5046693710" evidence="1">
    <location>
        <begin position="26"/>
        <end position="198"/>
    </location>
</feature>
<keyword evidence="3" id="KW-1185">Reference proteome</keyword>
<keyword evidence="1" id="KW-0732">Signal</keyword>
<feature type="signal peptide" evidence="1">
    <location>
        <begin position="1"/>
        <end position="25"/>
    </location>
</feature>
<dbReference type="Proteomes" id="UP001285921">
    <property type="component" value="Unassembled WGS sequence"/>
</dbReference>
<comment type="caution">
    <text evidence="2">The sequence shown here is derived from an EMBL/GenBank/DDBJ whole genome shotgun (WGS) entry which is preliminary data.</text>
</comment>
<gene>
    <name evidence="2" type="ORF">PghCCS26_13110</name>
</gene>
<protein>
    <submittedName>
        <fullName evidence="2">Uncharacterized protein</fullName>
    </submittedName>
</protein>
<proteinExistence type="predicted"/>
<sequence length="198" mass="20906">MKSWYKKFILVAFSLMLVLPLSVNAAGAAEKPTLTAEQISERLSEIGNSYEVGQLLSDEDAEFVKTYALKPASTGAIAPLSAKTGNFEGGLGYVELTGTVTVDLGIINNSISGNLMVRDSGQTYHKSMGSTAELRCFGVFGEGGTGIGLVYSKDYSNSGANVNYNKNVFSDGFTASVAYYTVDVRGLVDGNSFTATAN</sequence>
<dbReference type="RefSeq" id="WP_317979232.1">
    <property type="nucleotide sequence ID" value="NZ_BTCL01000003.1"/>
</dbReference>